<evidence type="ECO:0000313" key="2">
    <source>
        <dbReference type="EMBL" id="PTM74829.1"/>
    </source>
</evidence>
<proteinExistence type="predicted"/>
<name>A0ABX5J5T9_9RHOB</name>
<keyword evidence="3" id="KW-1185">Reference proteome</keyword>
<dbReference type="InterPro" id="IPR050789">
    <property type="entry name" value="Diverse_Enzym_Activities"/>
</dbReference>
<organism evidence="2 3">
    <name type="scientific">Cereibacter johrii</name>
    <dbReference type="NCBI Taxonomy" id="445629"/>
    <lineage>
        <taxon>Bacteria</taxon>
        <taxon>Pseudomonadati</taxon>
        <taxon>Pseudomonadota</taxon>
        <taxon>Alphaproteobacteria</taxon>
        <taxon>Rhodobacterales</taxon>
        <taxon>Paracoccaceae</taxon>
        <taxon>Cereibacter</taxon>
    </lineage>
</organism>
<dbReference type="PANTHER" id="PTHR43283">
    <property type="entry name" value="BETA-LACTAMASE-RELATED"/>
    <property type="match status" value="1"/>
</dbReference>
<evidence type="ECO:0000313" key="3">
    <source>
        <dbReference type="Proteomes" id="UP000240800"/>
    </source>
</evidence>
<dbReference type="Pfam" id="PF00144">
    <property type="entry name" value="Beta-lactamase"/>
    <property type="match status" value="1"/>
</dbReference>
<dbReference type="EMBL" id="PZZW01000014">
    <property type="protein sequence ID" value="PTM74829.1"/>
    <property type="molecule type" value="Genomic_DNA"/>
</dbReference>
<protein>
    <submittedName>
        <fullName evidence="2">Beta-lactamase</fullName>
    </submittedName>
</protein>
<dbReference type="SUPFAM" id="SSF56601">
    <property type="entry name" value="beta-lactamase/transpeptidase-like"/>
    <property type="match status" value="1"/>
</dbReference>
<comment type="caution">
    <text evidence="2">The sequence shown here is derived from an EMBL/GenBank/DDBJ whole genome shotgun (WGS) entry which is preliminary data.</text>
</comment>
<dbReference type="Proteomes" id="UP000240800">
    <property type="component" value="Unassembled WGS sequence"/>
</dbReference>
<feature type="domain" description="Beta-lactamase-related" evidence="1">
    <location>
        <begin position="9"/>
        <end position="240"/>
    </location>
</feature>
<reference evidence="2 3" key="1">
    <citation type="submission" date="2018-04" db="EMBL/GenBank/DDBJ databases">
        <title>Genomic Encyclopedia of Type Strains, Phase III (KMG-III): the genomes of soil and plant-associated and newly described type strains.</title>
        <authorList>
            <person name="Whitman W."/>
        </authorList>
    </citation>
    <scope>NUCLEOTIDE SEQUENCE [LARGE SCALE GENOMIC DNA]</scope>
    <source>
        <strain evidence="2 3">JA192</strain>
    </source>
</reference>
<dbReference type="Gene3D" id="3.40.710.10">
    <property type="entry name" value="DD-peptidase/beta-lactamase superfamily"/>
    <property type="match status" value="1"/>
</dbReference>
<dbReference type="InterPro" id="IPR012338">
    <property type="entry name" value="Beta-lactam/transpept-like"/>
</dbReference>
<accession>A0ABX5J5T9</accession>
<sequence>MADSGGALLFPYWSFTKTVIAIIALRVAESGKINLDQPLRERPFTLRQLLNHTAGLPDYGTLPAYHRAVANDEEPWSRDNLLQLAMAQGMRFAPGFGWAYSNVGYMLARELVEETAGQSLGDLVKDMISVPLGLQSLELAIDRRQFSRVHWGAAQRYHPGWVYHGCLIGTPRDAALLLHALFAGKILRTTSLQQMLTCVPVGGAIDGRPWTECGYGLGLMSGRMGLAGRAIGHSGGGPFSVNAIYHFPDQSNPRTVASFTDGCDEGLAEFAAVRCSGTQ</sequence>
<evidence type="ECO:0000259" key="1">
    <source>
        <dbReference type="Pfam" id="PF00144"/>
    </source>
</evidence>
<dbReference type="InterPro" id="IPR001466">
    <property type="entry name" value="Beta-lactam-related"/>
</dbReference>
<gene>
    <name evidence="2" type="ORF">C8J29_1147</name>
</gene>